<dbReference type="Proteomes" id="UP000261580">
    <property type="component" value="Unassembled WGS sequence"/>
</dbReference>
<feature type="domain" description="LRRCT" evidence="5">
    <location>
        <begin position="109"/>
        <end position="161"/>
    </location>
</feature>
<dbReference type="InterPro" id="IPR000483">
    <property type="entry name" value="Cys-rich_flank_reg_C"/>
</dbReference>
<dbReference type="PROSITE" id="PS51450">
    <property type="entry name" value="LRR"/>
    <property type="match status" value="1"/>
</dbReference>
<dbReference type="GeneTree" id="ENSGT00940000160513"/>
<keyword evidence="7" id="KW-1185">Reference proteome</keyword>
<dbReference type="SUPFAM" id="SSF52058">
    <property type="entry name" value="L domain-like"/>
    <property type="match status" value="1"/>
</dbReference>
<keyword evidence="1" id="KW-0433">Leucine-rich repeat</keyword>
<dbReference type="Bgee" id="ENSNBRG00000018084">
    <property type="expression patterns" value="Expressed in brain"/>
</dbReference>
<dbReference type="InterPro" id="IPR001611">
    <property type="entry name" value="Leu-rich_rpt"/>
</dbReference>
<reference evidence="6" key="1">
    <citation type="submission" date="2025-08" db="UniProtKB">
        <authorList>
            <consortium name="Ensembl"/>
        </authorList>
    </citation>
    <scope>IDENTIFICATION</scope>
</reference>
<dbReference type="STRING" id="32507.ENSNBRP00000023631"/>
<evidence type="ECO:0000256" key="4">
    <source>
        <dbReference type="SAM" id="SignalP"/>
    </source>
</evidence>
<dbReference type="GO" id="GO:0005886">
    <property type="term" value="C:plasma membrane"/>
    <property type="evidence" value="ECO:0007669"/>
    <property type="project" value="TreeGrafter"/>
</dbReference>
<protein>
    <recommendedName>
        <fullName evidence="5">LRRCT domain-containing protein</fullName>
    </recommendedName>
</protein>
<keyword evidence="3" id="KW-0677">Repeat</keyword>
<sequence>MKEAAVVACLLAELCLAAFVLASEGAARCPASIYAEATTVDCNDLGLLALPQGLPSETQVLLLQTNNIVNVEKSLDYLANITEIDLSQNNISSVSDSLPNLREVSLHSNPIRCDCVIRWVNTNRTTIRFMEPDSLFCVEPPEYQGQHVRKVHFREMTEICLPLISPGSLPDRVEISKESSVSLHCRATNLGAVMNRRHAQTDRRHLSAGLSHRSTEFQRLGQGF</sequence>
<proteinExistence type="predicted"/>
<dbReference type="InterPro" id="IPR032675">
    <property type="entry name" value="LRR_dom_sf"/>
</dbReference>
<name>A0A3Q4HNC2_NEOBR</name>
<feature type="chain" id="PRO_5018715152" description="LRRCT domain-containing protein" evidence="4">
    <location>
        <begin position="23"/>
        <end position="224"/>
    </location>
</feature>
<feature type="signal peptide" evidence="4">
    <location>
        <begin position="1"/>
        <end position="22"/>
    </location>
</feature>
<reference evidence="6" key="2">
    <citation type="submission" date="2025-09" db="UniProtKB">
        <authorList>
            <consortium name="Ensembl"/>
        </authorList>
    </citation>
    <scope>IDENTIFICATION</scope>
</reference>
<dbReference type="SMART" id="SM00082">
    <property type="entry name" value="LRRCT"/>
    <property type="match status" value="1"/>
</dbReference>
<evidence type="ECO:0000256" key="2">
    <source>
        <dbReference type="ARBA" id="ARBA00022729"/>
    </source>
</evidence>
<accession>A0A3Q4HNC2</accession>
<dbReference type="Gene3D" id="3.80.10.10">
    <property type="entry name" value="Ribonuclease Inhibitor"/>
    <property type="match status" value="2"/>
</dbReference>
<dbReference type="AlphaFoldDB" id="A0A3Q4HNC2"/>
<evidence type="ECO:0000313" key="7">
    <source>
        <dbReference type="Proteomes" id="UP000261580"/>
    </source>
</evidence>
<keyword evidence="2 4" id="KW-0732">Signal</keyword>
<evidence type="ECO:0000313" key="6">
    <source>
        <dbReference type="Ensembl" id="ENSNBRP00000023631.1"/>
    </source>
</evidence>
<dbReference type="InterPro" id="IPR050541">
    <property type="entry name" value="LRR_TM_domain-containing"/>
</dbReference>
<evidence type="ECO:0000256" key="3">
    <source>
        <dbReference type="ARBA" id="ARBA00022737"/>
    </source>
</evidence>
<dbReference type="Ensembl" id="ENSNBRT00000024245.1">
    <property type="protein sequence ID" value="ENSNBRP00000023631.1"/>
    <property type="gene ID" value="ENSNBRG00000018084.1"/>
</dbReference>
<organism evidence="6 7">
    <name type="scientific">Neolamprologus brichardi</name>
    <name type="common">Fairy cichlid</name>
    <name type="synonym">Lamprologus brichardi</name>
    <dbReference type="NCBI Taxonomy" id="32507"/>
    <lineage>
        <taxon>Eukaryota</taxon>
        <taxon>Metazoa</taxon>
        <taxon>Chordata</taxon>
        <taxon>Craniata</taxon>
        <taxon>Vertebrata</taxon>
        <taxon>Euteleostomi</taxon>
        <taxon>Actinopterygii</taxon>
        <taxon>Neopterygii</taxon>
        <taxon>Teleostei</taxon>
        <taxon>Neoteleostei</taxon>
        <taxon>Acanthomorphata</taxon>
        <taxon>Ovalentaria</taxon>
        <taxon>Cichlomorphae</taxon>
        <taxon>Cichliformes</taxon>
        <taxon>Cichlidae</taxon>
        <taxon>African cichlids</taxon>
        <taxon>Pseudocrenilabrinae</taxon>
        <taxon>Lamprologini</taxon>
        <taxon>Neolamprologus</taxon>
    </lineage>
</organism>
<evidence type="ECO:0000259" key="5">
    <source>
        <dbReference type="SMART" id="SM00082"/>
    </source>
</evidence>
<evidence type="ECO:0000256" key="1">
    <source>
        <dbReference type="ARBA" id="ARBA00022614"/>
    </source>
</evidence>
<dbReference type="PANTHER" id="PTHR24369:SF210">
    <property type="entry name" value="CHAOPTIN-RELATED"/>
    <property type="match status" value="1"/>
</dbReference>
<dbReference type="PANTHER" id="PTHR24369">
    <property type="entry name" value="ANTIGEN BSP, PUTATIVE-RELATED"/>
    <property type="match status" value="1"/>
</dbReference>